<feature type="region of interest" description="Disordered" evidence="1">
    <location>
        <begin position="121"/>
        <end position="177"/>
    </location>
</feature>
<comment type="caution">
    <text evidence="2">The sequence shown here is derived from an EMBL/GenBank/DDBJ whole genome shotgun (WGS) entry which is preliminary data.</text>
</comment>
<dbReference type="AlphaFoldDB" id="A0A6D2KSJ2"/>
<accession>A0A6D2KSJ2</accession>
<reference evidence="2" key="1">
    <citation type="submission" date="2020-01" db="EMBL/GenBank/DDBJ databases">
        <authorList>
            <person name="Mishra B."/>
        </authorList>
    </citation>
    <scope>NUCLEOTIDE SEQUENCE [LARGE SCALE GENOMIC DNA]</scope>
</reference>
<feature type="compositionally biased region" description="Basic residues" evidence="1">
    <location>
        <begin position="81"/>
        <end position="99"/>
    </location>
</feature>
<proteinExistence type="predicted"/>
<feature type="compositionally biased region" description="Low complexity" evidence="1">
    <location>
        <begin position="121"/>
        <end position="145"/>
    </location>
</feature>
<dbReference type="Proteomes" id="UP000467841">
    <property type="component" value="Unassembled WGS sequence"/>
</dbReference>
<sequence>MAYQSSACAPSYPDKAAHPNPQPAADQPLQLSAGPLALEPVELLAENVTTAASATPPLSHHDPEPEHHPHPEQHPLPNQHSHPHWPHSPRILGHRRSPHTRRCTLSQICRKSTSTTLVCSASSSTTSSAATTSSTAPSRATTSRTPFHLTAWNRNEHTRPHNKTQTQHKNHRGISYS</sequence>
<evidence type="ECO:0000256" key="1">
    <source>
        <dbReference type="SAM" id="MobiDB-lite"/>
    </source>
</evidence>
<dbReference type="EMBL" id="CACVBM020001606">
    <property type="protein sequence ID" value="CAA7055046.1"/>
    <property type="molecule type" value="Genomic_DNA"/>
</dbReference>
<gene>
    <name evidence="2" type="ORF">MERR_LOCUS42282</name>
</gene>
<evidence type="ECO:0000313" key="2">
    <source>
        <dbReference type="EMBL" id="CAA7055046.1"/>
    </source>
</evidence>
<evidence type="ECO:0000313" key="3">
    <source>
        <dbReference type="Proteomes" id="UP000467841"/>
    </source>
</evidence>
<feature type="compositionally biased region" description="Basic and acidic residues" evidence="1">
    <location>
        <begin position="59"/>
        <end position="73"/>
    </location>
</feature>
<feature type="compositionally biased region" description="Basic residues" evidence="1">
    <location>
        <begin position="160"/>
        <end position="177"/>
    </location>
</feature>
<organism evidence="2 3">
    <name type="scientific">Microthlaspi erraticum</name>
    <dbReference type="NCBI Taxonomy" id="1685480"/>
    <lineage>
        <taxon>Eukaryota</taxon>
        <taxon>Viridiplantae</taxon>
        <taxon>Streptophyta</taxon>
        <taxon>Embryophyta</taxon>
        <taxon>Tracheophyta</taxon>
        <taxon>Spermatophyta</taxon>
        <taxon>Magnoliopsida</taxon>
        <taxon>eudicotyledons</taxon>
        <taxon>Gunneridae</taxon>
        <taxon>Pentapetalae</taxon>
        <taxon>rosids</taxon>
        <taxon>malvids</taxon>
        <taxon>Brassicales</taxon>
        <taxon>Brassicaceae</taxon>
        <taxon>Coluteocarpeae</taxon>
        <taxon>Microthlaspi</taxon>
    </lineage>
</organism>
<protein>
    <submittedName>
        <fullName evidence="2">Uncharacterized protein</fullName>
    </submittedName>
</protein>
<name>A0A6D2KSJ2_9BRAS</name>
<feature type="region of interest" description="Disordered" evidence="1">
    <location>
        <begin position="1"/>
        <end position="33"/>
    </location>
</feature>
<keyword evidence="3" id="KW-1185">Reference proteome</keyword>
<feature type="region of interest" description="Disordered" evidence="1">
    <location>
        <begin position="53"/>
        <end position="99"/>
    </location>
</feature>